<dbReference type="Gene3D" id="3.30.200.20">
    <property type="entry name" value="Phosphorylase Kinase, domain 1"/>
    <property type="match status" value="1"/>
</dbReference>
<dbReference type="FunFam" id="1.10.510.10:FF:000468">
    <property type="entry name" value="PTI1-like tyrosine-protein kinase 3"/>
    <property type="match status" value="1"/>
</dbReference>
<dbReference type="InterPro" id="IPR035669">
    <property type="entry name" value="SGNH_plant_lipase-like"/>
</dbReference>
<dbReference type="InterPro" id="IPR011009">
    <property type="entry name" value="Kinase-like_dom_sf"/>
</dbReference>
<dbReference type="SUPFAM" id="SSF56112">
    <property type="entry name" value="Protein kinase-like (PK-like)"/>
    <property type="match status" value="2"/>
</dbReference>
<feature type="transmembrane region" description="Helical" evidence="12">
    <location>
        <begin position="203"/>
        <end position="229"/>
    </location>
</feature>
<dbReference type="PANTHER" id="PTHR45927:SF11">
    <property type="entry name" value="LYSM DOMAIN RECEPTOR-LIKE KINASE 4"/>
    <property type="match status" value="1"/>
</dbReference>
<dbReference type="Pfam" id="PF07714">
    <property type="entry name" value="PK_Tyr_Ser-Thr"/>
    <property type="match status" value="1"/>
</dbReference>
<evidence type="ECO:0000256" key="10">
    <source>
        <dbReference type="ARBA" id="ARBA00023157"/>
    </source>
</evidence>
<keyword evidence="6" id="KW-0547">Nucleotide-binding</keyword>
<keyword evidence="5 13" id="KW-0732">Signal</keyword>
<dbReference type="InterPro" id="IPR056563">
    <property type="entry name" value="LysM3_LYK4_5"/>
</dbReference>
<dbReference type="Pfam" id="PF23446">
    <property type="entry name" value="LysM1_NFP_LYK"/>
    <property type="match status" value="1"/>
</dbReference>
<evidence type="ECO:0000256" key="7">
    <source>
        <dbReference type="ARBA" id="ARBA00022840"/>
    </source>
</evidence>
<evidence type="ECO:0000256" key="6">
    <source>
        <dbReference type="ARBA" id="ARBA00022741"/>
    </source>
</evidence>
<feature type="region of interest" description="Disordered" evidence="11">
    <location>
        <begin position="178"/>
        <end position="198"/>
    </location>
</feature>
<dbReference type="GO" id="GO:0005886">
    <property type="term" value="C:plasma membrane"/>
    <property type="evidence" value="ECO:0007669"/>
    <property type="project" value="UniProtKB-SubCell"/>
</dbReference>
<evidence type="ECO:0000256" key="8">
    <source>
        <dbReference type="ARBA" id="ARBA00022989"/>
    </source>
</evidence>
<evidence type="ECO:0000256" key="4">
    <source>
        <dbReference type="ARBA" id="ARBA00022692"/>
    </source>
</evidence>
<dbReference type="Pfam" id="PF00657">
    <property type="entry name" value="Lipase_GDSL"/>
    <property type="match status" value="2"/>
</dbReference>
<dbReference type="InterPro" id="IPR052611">
    <property type="entry name" value="Plant_RLK_LysM"/>
</dbReference>
<evidence type="ECO:0000259" key="14">
    <source>
        <dbReference type="PROSITE" id="PS50011"/>
    </source>
</evidence>
<evidence type="ECO:0000259" key="15">
    <source>
        <dbReference type="PROSITE" id="PS51782"/>
    </source>
</evidence>
<dbReference type="Pfam" id="PF23473">
    <property type="entry name" value="LysM3_LYK4_5"/>
    <property type="match status" value="2"/>
</dbReference>
<protein>
    <submittedName>
        <fullName evidence="16">Uncharacterized protein</fullName>
    </submittedName>
</protein>
<feature type="compositionally biased region" description="Pro residues" evidence="11">
    <location>
        <begin position="183"/>
        <end position="193"/>
    </location>
</feature>
<comment type="subcellular location">
    <subcellularLocation>
        <location evidence="1">Cell membrane</location>
        <topology evidence="1">Single-pass membrane protein</topology>
    </subcellularLocation>
</comment>
<name>A0ABD3RL02_9LAMI</name>
<feature type="chain" id="PRO_5044800056" evidence="13">
    <location>
        <begin position="20"/>
        <end position="1520"/>
    </location>
</feature>
<comment type="caution">
    <text evidence="16">The sequence shown here is derived from an EMBL/GenBank/DDBJ whole genome shotgun (WGS) entry which is preliminary data.</text>
</comment>
<dbReference type="InterPro" id="IPR001087">
    <property type="entry name" value="GDSL"/>
</dbReference>
<feature type="compositionally biased region" description="Pro residues" evidence="11">
    <location>
        <begin position="793"/>
        <end position="803"/>
    </location>
</feature>
<keyword evidence="17" id="KW-1185">Reference proteome</keyword>
<evidence type="ECO:0000256" key="5">
    <source>
        <dbReference type="ARBA" id="ARBA00022729"/>
    </source>
</evidence>
<feature type="region of interest" description="Disordered" evidence="11">
    <location>
        <begin position="787"/>
        <end position="808"/>
    </location>
</feature>
<proteinExistence type="inferred from homology"/>
<evidence type="ECO:0000256" key="9">
    <source>
        <dbReference type="ARBA" id="ARBA00023136"/>
    </source>
</evidence>
<dbReference type="PROSITE" id="PS50011">
    <property type="entry name" value="PROTEIN_KINASE_DOM"/>
    <property type="match status" value="1"/>
</dbReference>
<organism evidence="16 17">
    <name type="scientific">Penstemon smallii</name>
    <dbReference type="NCBI Taxonomy" id="265156"/>
    <lineage>
        <taxon>Eukaryota</taxon>
        <taxon>Viridiplantae</taxon>
        <taxon>Streptophyta</taxon>
        <taxon>Embryophyta</taxon>
        <taxon>Tracheophyta</taxon>
        <taxon>Spermatophyta</taxon>
        <taxon>Magnoliopsida</taxon>
        <taxon>eudicotyledons</taxon>
        <taxon>Gunneridae</taxon>
        <taxon>Pentapetalae</taxon>
        <taxon>asterids</taxon>
        <taxon>lamiids</taxon>
        <taxon>Lamiales</taxon>
        <taxon>Plantaginaceae</taxon>
        <taxon>Cheloneae</taxon>
        <taxon>Penstemon</taxon>
    </lineage>
</organism>
<comment type="similarity">
    <text evidence="2">Belongs to the 'GDSL' lipolytic enzyme family.</text>
</comment>
<keyword evidence="10" id="KW-1015">Disulfide bond</keyword>
<evidence type="ECO:0000256" key="13">
    <source>
        <dbReference type="SAM" id="SignalP"/>
    </source>
</evidence>
<gene>
    <name evidence="16" type="ORF">ACJIZ3_014821</name>
</gene>
<dbReference type="GO" id="GO:0051707">
    <property type="term" value="P:response to other organism"/>
    <property type="evidence" value="ECO:0007669"/>
    <property type="project" value="UniProtKB-ARBA"/>
</dbReference>
<reference evidence="16 17" key="1">
    <citation type="submission" date="2024-12" db="EMBL/GenBank/DDBJ databases">
        <title>The unique morphological basis and parallel evolutionary history of personate flowers in Penstemon.</title>
        <authorList>
            <person name="Depatie T.H."/>
            <person name="Wessinger C.A."/>
        </authorList>
    </citation>
    <scope>NUCLEOTIDE SEQUENCE [LARGE SCALE GENOMIC DNA]</scope>
    <source>
        <strain evidence="16">WTNN_2</strain>
        <tissue evidence="16">Leaf</tissue>
    </source>
</reference>
<dbReference type="InterPro" id="IPR001245">
    <property type="entry name" value="Ser-Thr/Tyr_kinase_cat_dom"/>
</dbReference>
<accession>A0ABD3RL02</accession>
<dbReference type="Gene3D" id="3.40.50.1110">
    <property type="entry name" value="SGNH hydrolase"/>
    <property type="match status" value="2"/>
</dbReference>
<evidence type="ECO:0000256" key="11">
    <source>
        <dbReference type="SAM" id="MobiDB-lite"/>
    </source>
</evidence>
<dbReference type="InterPro" id="IPR000719">
    <property type="entry name" value="Prot_kinase_dom"/>
</dbReference>
<dbReference type="PANTHER" id="PTHR45927">
    <property type="entry name" value="LYSM-DOMAIN RECEPTOR-LIKE KINASE-RELATED"/>
    <property type="match status" value="1"/>
</dbReference>
<dbReference type="InterPro" id="IPR018392">
    <property type="entry name" value="LysM"/>
</dbReference>
<feature type="domain" description="LysM" evidence="15">
    <location>
        <begin position="734"/>
        <end position="779"/>
    </location>
</feature>
<dbReference type="CDD" id="cd01837">
    <property type="entry name" value="SGNH_plant_lipase_like"/>
    <property type="match status" value="1"/>
</dbReference>
<dbReference type="InterPro" id="IPR036514">
    <property type="entry name" value="SGNH_hydro_sf"/>
</dbReference>
<feature type="domain" description="Protein kinase" evidence="14">
    <location>
        <begin position="878"/>
        <end position="1169"/>
    </location>
</feature>
<dbReference type="Pfam" id="PF23472">
    <property type="entry name" value="LysM2_CERK1_LYK3_4_5"/>
    <property type="match status" value="2"/>
</dbReference>
<keyword evidence="8 12" id="KW-1133">Transmembrane helix</keyword>
<keyword evidence="3" id="KW-1003">Cell membrane</keyword>
<sequence>MVIVLMRIVFSSVGVHVNSYNISECRATTLCVNSSHLSQINSVPETTIFETNQMVLVPVTCSCSGQYYQANTSYIVQHGDTHLLIANNIFQSLSTCQAIRVQNKIHTKNLYSVTRITVPLRCACATRTKVMMYVRRISSIFGVDTGRTLAANSLSEQDSIIYPFTTLLVPHRVPPSSFQVTAPHPPPPRPSGPPQSGGSSRKLIPVFVGVLGGIFLALIIGGIILCVYLGKKGQKPKAVLKTECSESVEKQIEKEKNEDSLEFLESISSISQYLKVYTFEELKAATADFSDSFLIEGSVYRAKINGDFAAIKKKNGDGNWYPVYEYASNGSLSNWIHEKSDQKILNWNQRLQIAVDVATGLNFLTRKFDEYIPDQDYFQKALYMFDIGQNDLAGGFSFKTLDQILAAIPIILSKFEDGIEKLYEQGARNFWIHNTGPLGCLPENIVKYGTDPSKLDGLGCVSSHNQASKIFNLQLHTLFKKLQAQYQDANVTYVDIFTIKSNLIANYSTYGFEQPLMACCGYGGPPSNYDGRIDCGQTKVLNGSSVTAKGCNDSTKYVNWDGTHYTEAANLQQPYIKRAATLCDSKNNSTSVLGYTCNGLNHTCQAYLTFRAKTPFNSVSSISTLLAVNSSHLFQINSVPENTIFETNQMVLVPVTCSCSGQYYQANTSYIVQHSDTYLWIANNTFQGLSTCQAIRSQNKIHTKNLYSGTRITVPLRCACATKNQSDDGVNYLLSYLVTWGQYVRRISLIFGVDTGRTLAANSLSEQDSNIYPFTTLLVPLRDPPSSFQVTAPHPPPPRPSGPPQSGGSSRKLIPVFVGVLGGIFLALIIGGIILCMYLGKKGQKPKAVLKTECSESVEKQIEKEKNEDSLKFLESISSISQYLKVYTFEELKAATEDFSDSFLIEGSVYRAKINGDFAAIKKKNGDVLNEINLLTKINHFNLIRLSGVCFNEGNWYLIYEYASNGSLSNWIHEKSDQKILNWNQRLQIAVDVATGLTYLHCYTSPPHIHKDLNSSNVLLDQDFRAKISNVGLARTAEGQEGLFTLTRHVVGTKGYMAPEYLANGLVSPKLDVYAFGILVLEILTGKEVSLLNEEVDMQVSEVLASDFHEEDGQVYVGKLMDPSLQGNYPEELALLLFKLIGNCLKKDPSDRPNIDDIFHSIDFNYPAVFNFGDSNSDTGNLIAAGLGEELDPPNGQTYFRKPSGRFCDGRLIVDFLMDAMDLPFLNAYLEAIGAPIFRKGCNFAAAGSTILPATASSVCPFSFGVQVAQFLRFKDKVQELQAKSRKSDKYIPAQDYFPKALYMFDIGQNDLAGGFYSKTLDQILASIPIILSQFEDGIAQKLYDQGARNFWIHNTGPLGCLPQNIVKFGTDQSKLDGLGCVSSHNQASRLFNLQLHALCKKLQGQYQDANVTYVDIFTIKSNLISNYSRYGFEQPLMACCGYGGPPLNYDSRIACGQTKVLNGSSVTAKGCNDSTEYVNWDGIHYTEAASQYVASEILTGKYSDPPFSDKMPFLLKLKF</sequence>
<dbReference type="EMBL" id="JBJXBP010000008">
    <property type="protein sequence ID" value="KAL3813553.1"/>
    <property type="molecule type" value="Genomic_DNA"/>
</dbReference>
<feature type="signal peptide" evidence="13">
    <location>
        <begin position="1"/>
        <end position="19"/>
    </location>
</feature>
<dbReference type="PROSITE" id="PS51782">
    <property type="entry name" value="LYSM"/>
    <property type="match status" value="1"/>
</dbReference>
<evidence type="ECO:0000256" key="3">
    <source>
        <dbReference type="ARBA" id="ARBA00022475"/>
    </source>
</evidence>
<keyword evidence="4 12" id="KW-0812">Transmembrane</keyword>
<evidence type="ECO:0000256" key="12">
    <source>
        <dbReference type="SAM" id="Phobius"/>
    </source>
</evidence>
<evidence type="ECO:0000256" key="2">
    <source>
        <dbReference type="ARBA" id="ARBA00008668"/>
    </source>
</evidence>
<evidence type="ECO:0000313" key="17">
    <source>
        <dbReference type="Proteomes" id="UP001634393"/>
    </source>
</evidence>
<feature type="transmembrane region" description="Helical" evidence="12">
    <location>
        <begin position="813"/>
        <end position="840"/>
    </location>
</feature>
<evidence type="ECO:0000256" key="1">
    <source>
        <dbReference type="ARBA" id="ARBA00004162"/>
    </source>
</evidence>
<dbReference type="InterPro" id="IPR056562">
    <property type="entry name" value="LysM2_CERK1_LYK3_4_5"/>
</dbReference>
<keyword evidence="7" id="KW-0067">ATP-binding</keyword>
<keyword evidence="9 12" id="KW-0472">Membrane</keyword>
<evidence type="ECO:0000313" key="16">
    <source>
        <dbReference type="EMBL" id="KAL3813553.1"/>
    </source>
</evidence>
<dbReference type="Gene3D" id="1.10.510.10">
    <property type="entry name" value="Transferase(Phosphotransferase) domain 1"/>
    <property type="match status" value="1"/>
</dbReference>
<dbReference type="GO" id="GO:0005524">
    <property type="term" value="F:ATP binding"/>
    <property type="evidence" value="ECO:0007669"/>
    <property type="project" value="UniProtKB-KW"/>
</dbReference>
<dbReference type="Proteomes" id="UP001634393">
    <property type="component" value="Unassembled WGS sequence"/>
</dbReference>
<dbReference type="InterPro" id="IPR056561">
    <property type="entry name" value="NFP_LYK_LysM1"/>
</dbReference>